<dbReference type="EMBL" id="AVOT02002614">
    <property type="protein sequence ID" value="MBW0470957.1"/>
    <property type="molecule type" value="Genomic_DNA"/>
</dbReference>
<protein>
    <recommendedName>
        <fullName evidence="2">Integrase catalytic domain-containing protein</fullName>
    </recommendedName>
</protein>
<dbReference type="AlphaFoldDB" id="A0A9Q3BU72"/>
<dbReference type="PANTHER" id="PTHR37984">
    <property type="entry name" value="PROTEIN CBG26694"/>
    <property type="match status" value="1"/>
</dbReference>
<sequence>MDTKCHILCQLLMKECKESSLSSKLEEIWKKSYDEVRFHLLDGIPSHRTKYTCVMNLTDKNLISTILHEFHDSVSSGNHSEDRKLERVKTCSWWPKWRKDVAEYFQTCGRCQKENRATGKKFGMTIQIQQPKSPWDVVHMDWVTALPPGGDRSYKACLVLVDRYSKVTMLLPCHKDDTVIETAIMIWNKAISHTGLFHNIINDRDLNFTSPLGTNLDNLFVKYLSFSTAYHP</sequence>
<dbReference type="GO" id="GO:0015074">
    <property type="term" value="P:DNA integration"/>
    <property type="evidence" value="ECO:0007669"/>
    <property type="project" value="InterPro"/>
</dbReference>
<evidence type="ECO:0000259" key="2">
    <source>
        <dbReference type="PROSITE" id="PS50994"/>
    </source>
</evidence>
<comment type="caution">
    <text evidence="3">The sequence shown here is derived from an EMBL/GenBank/DDBJ whole genome shotgun (WGS) entry which is preliminary data.</text>
</comment>
<dbReference type="PROSITE" id="PS50994">
    <property type="entry name" value="INTEGRASE"/>
    <property type="match status" value="1"/>
</dbReference>
<accession>A0A9Q3BU72</accession>
<keyword evidence="4" id="KW-1185">Reference proteome</keyword>
<keyword evidence="1" id="KW-0694">RNA-binding</keyword>
<dbReference type="Gene3D" id="1.10.340.70">
    <property type="match status" value="1"/>
</dbReference>
<reference evidence="3" key="1">
    <citation type="submission" date="2021-03" db="EMBL/GenBank/DDBJ databases">
        <title>Draft genome sequence of rust myrtle Austropuccinia psidii MF-1, a brazilian biotype.</title>
        <authorList>
            <person name="Quecine M.C."/>
            <person name="Pachon D.M.R."/>
            <person name="Bonatelli M.L."/>
            <person name="Correr F.H."/>
            <person name="Franceschini L.M."/>
            <person name="Leite T.F."/>
            <person name="Margarido G.R.A."/>
            <person name="Almeida C.A."/>
            <person name="Ferrarezi J.A."/>
            <person name="Labate C.A."/>
        </authorList>
    </citation>
    <scope>NUCLEOTIDE SEQUENCE</scope>
    <source>
        <strain evidence="3">MF-1</strain>
    </source>
</reference>
<dbReference type="GO" id="GO:0005634">
    <property type="term" value="C:nucleus"/>
    <property type="evidence" value="ECO:0007669"/>
    <property type="project" value="UniProtKB-ARBA"/>
</dbReference>
<organism evidence="3 4">
    <name type="scientific">Austropuccinia psidii MF-1</name>
    <dbReference type="NCBI Taxonomy" id="1389203"/>
    <lineage>
        <taxon>Eukaryota</taxon>
        <taxon>Fungi</taxon>
        <taxon>Dikarya</taxon>
        <taxon>Basidiomycota</taxon>
        <taxon>Pucciniomycotina</taxon>
        <taxon>Pucciniomycetes</taxon>
        <taxon>Pucciniales</taxon>
        <taxon>Sphaerophragmiaceae</taxon>
        <taxon>Austropuccinia</taxon>
    </lineage>
</organism>
<name>A0A9Q3BU72_9BASI</name>
<dbReference type="InterPro" id="IPR036397">
    <property type="entry name" value="RNaseH_sf"/>
</dbReference>
<feature type="domain" description="Integrase catalytic" evidence="2">
    <location>
        <begin position="130"/>
        <end position="232"/>
    </location>
</feature>
<dbReference type="GO" id="GO:0003723">
    <property type="term" value="F:RNA binding"/>
    <property type="evidence" value="ECO:0007669"/>
    <property type="project" value="UniProtKB-KW"/>
</dbReference>
<dbReference type="InterPro" id="IPR041588">
    <property type="entry name" value="Integrase_H2C2"/>
</dbReference>
<dbReference type="Proteomes" id="UP000765509">
    <property type="component" value="Unassembled WGS sequence"/>
</dbReference>
<dbReference type="SUPFAM" id="SSF53098">
    <property type="entry name" value="Ribonuclease H-like"/>
    <property type="match status" value="1"/>
</dbReference>
<dbReference type="InterPro" id="IPR050951">
    <property type="entry name" value="Retrovirus_Pol_polyprotein"/>
</dbReference>
<dbReference type="OrthoDB" id="115435at2759"/>
<dbReference type="InterPro" id="IPR001584">
    <property type="entry name" value="Integrase_cat-core"/>
</dbReference>
<dbReference type="PANTHER" id="PTHR37984:SF5">
    <property type="entry name" value="PROTEIN NYNRIN-LIKE"/>
    <property type="match status" value="1"/>
</dbReference>
<proteinExistence type="predicted"/>
<dbReference type="Pfam" id="PF17921">
    <property type="entry name" value="Integrase_H2C2"/>
    <property type="match status" value="1"/>
</dbReference>
<dbReference type="Gene3D" id="3.30.420.10">
    <property type="entry name" value="Ribonuclease H-like superfamily/Ribonuclease H"/>
    <property type="match status" value="1"/>
</dbReference>
<dbReference type="InterPro" id="IPR012337">
    <property type="entry name" value="RNaseH-like_sf"/>
</dbReference>
<gene>
    <name evidence="3" type="ORF">O181_010672</name>
</gene>
<evidence type="ECO:0000313" key="4">
    <source>
        <dbReference type="Proteomes" id="UP000765509"/>
    </source>
</evidence>
<evidence type="ECO:0000256" key="1">
    <source>
        <dbReference type="ARBA" id="ARBA00022884"/>
    </source>
</evidence>
<evidence type="ECO:0000313" key="3">
    <source>
        <dbReference type="EMBL" id="MBW0470957.1"/>
    </source>
</evidence>